<evidence type="ECO:0000313" key="4">
    <source>
        <dbReference type="Proteomes" id="UP000244336"/>
    </source>
</evidence>
<accession>A0A2T7CNC0</accession>
<keyword evidence="4" id="KW-1185">Reference proteome</keyword>
<dbReference type="EMBL" id="CM009756">
    <property type="protein sequence ID" value="PUZ44850.1"/>
    <property type="molecule type" value="Genomic_DNA"/>
</dbReference>
<evidence type="ECO:0000256" key="2">
    <source>
        <dbReference type="SAM" id="SignalP"/>
    </source>
</evidence>
<gene>
    <name evidence="3" type="ORF">GQ55_8G163900</name>
</gene>
<evidence type="ECO:0000256" key="1">
    <source>
        <dbReference type="SAM" id="MobiDB-lite"/>
    </source>
</evidence>
<feature type="region of interest" description="Disordered" evidence="1">
    <location>
        <begin position="67"/>
        <end position="87"/>
    </location>
</feature>
<dbReference type="OrthoDB" id="429932at2759"/>
<keyword evidence="2" id="KW-0732">Signal</keyword>
<feature type="signal peptide" evidence="2">
    <location>
        <begin position="1"/>
        <end position="20"/>
    </location>
</feature>
<reference evidence="3 4" key="1">
    <citation type="submission" date="2018-04" db="EMBL/GenBank/DDBJ databases">
        <title>WGS assembly of Panicum hallii var. hallii HAL2.</title>
        <authorList>
            <person name="Lovell J."/>
            <person name="Jenkins J."/>
            <person name="Lowry D."/>
            <person name="Mamidi S."/>
            <person name="Sreedasyam A."/>
            <person name="Weng X."/>
            <person name="Barry K."/>
            <person name="Bonette J."/>
            <person name="Campitelli B."/>
            <person name="Daum C."/>
            <person name="Gordon S."/>
            <person name="Gould B."/>
            <person name="Lipzen A."/>
            <person name="MacQueen A."/>
            <person name="Palacio-Mejia J."/>
            <person name="Plott C."/>
            <person name="Shakirov E."/>
            <person name="Shu S."/>
            <person name="Yoshinaga Y."/>
            <person name="Zane M."/>
            <person name="Rokhsar D."/>
            <person name="Grimwood J."/>
            <person name="Schmutz J."/>
            <person name="Juenger T."/>
        </authorList>
    </citation>
    <scope>NUCLEOTIDE SEQUENCE [LARGE SCALE GENOMIC DNA]</scope>
    <source>
        <strain evidence="4">cv. HAL2</strain>
    </source>
</reference>
<evidence type="ECO:0000313" key="3">
    <source>
        <dbReference type="EMBL" id="PUZ44850.1"/>
    </source>
</evidence>
<organism evidence="3 4">
    <name type="scientific">Panicum hallii var. hallii</name>
    <dbReference type="NCBI Taxonomy" id="1504633"/>
    <lineage>
        <taxon>Eukaryota</taxon>
        <taxon>Viridiplantae</taxon>
        <taxon>Streptophyta</taxon>
        <taxon>Embryophyta</taxon>
        <taxon>Tracheophyta</taxon>
        <taxon>Spermatophyta</taxon>
        <taxon>Magnoliopsida</taxon>
        <taxon>Liliopsida</taxon>
        <taxon>Poales</taxon>
        <taxon>Poaceae</taxon>
        <taxon>PACMAD clade</taxon>
        <taxon>Panicoideae</taxon>
        <taxon>Panicodae</taxon>
        <taxon>Paniceae</taxon>
        <taxon>Panicinae</taxon>
        <taxon>Panicum</taxon>
        <taxon>Panicum sect. Panicum</taxon>
    </lineage>
</organism>
<proteinExistence type="predicted"/>
<dbReference type="AlphaFoldDB" id="A0A2T7CNC0"/>
<protein>
    <submittedName>
        <fullName evidence="3">Uncharacterized protein</fullName>
    </submittedName>
</protein>
<dbReference type="Gramene" id="PUZ44850">
    <property type="protein sequence ID" value="PUZ44850"/>
    <property type="gene ID" value="GQ55_8G163900"/>
</dbReference>
<sequence length="87" mass="9503">MNIQRQTRLVTLVAVPCILGVNLTGKDLMEFIQQLDETDGSSAMPPAAWFSWRCLGNKTLPLFWAKASPSPPRRLGGGDSPRLALPP</sequence>
<name>A0A2T7CNC0_9POAL</name>
<dbReference type="Proteomes" id="UP000244336">
    <property type="component" value="Chromosome 8"/>
</dbReference>
<dbReference type="STRING" id="1504633.A0A2T7CNC0"/>
<feature type="chain" id="PRO_5015711174" evidence="2">
    <location>
        <begin position="21"/>
        <end position="87"/>
    </location>
</feature>